<evidence type="ECO:0000313" key="2">
    <source>
        <dbReference type="EnsemblPlants" id="Kaladp0008s0877.1.v1.1.CDS.1"/>
    </source>
</evidence>
<name>A0A7N0REG4_KALFE</name>
<accession>A0A7N0REG4</accession>
<proteinExistence type="predicted"/>
<feature type="chain" id="PRO_5029861603" evidence="1">
    <location>
        <begin position="26"/>
        <end position="67"/>
    </location>
</feature>
<dbReference type="Gramene" id="Kaladp0008s0877.1.v1.1">
    <property type="protein sequence ID" value="Kaladp0008s0877.1.v1.1.CDS.1"/>
    <property type="gene ID" value="Kaladp0008s0877.v1.1"/>
</dbReference>
<keyword evidence="1" id="KW-0732">Signal</keyword>
<dbReference type="AlphaFoldDB" id="A0A7N0REG4"/>
<evidence type="ECO:0000313" key="3">
    <source>
        <dbReference type="Proteomes" id="UP000594263"/>
    </source>
</evidence>
<evidence type="ECO:0000256" key="1">
    <source>
        <dbReference type="SAM" id="SignalP"/>
    </source>
</evidence>
<feature type="signal peptide" evidence="1">
    <location>
        <begin position="1"/>
        <end position="25"/>
    </location>
</feature>
<protein>
    <submittedName>
        <fullName evidence="2">Uncharacterized protein</fullName>
    </submittedName>
</protein>
<dbReference type="EnsemblPlants" id="Kaladp0008s0877.1.v1.1">
    <property type="protein sequence ID" value="Kaladp0008s0877.1.v1.1.CDS.1"/>
    <property type="gene ID" value="Kaladp0008s0877.v1.1"/>
</dbReference>
<keyword evidence="3" id="KW-1185">Reference proteome</keyword>
<dbReference type="Proteomes" id="UP000594263">
    <property type="component" value="Unplaced"/>
</dbReference>
<organism evidence="2 3">
    <name type="scientific">Kalanchoe fedtschenkoi</name>
    <name type="common">Lavender scallops</name>
    <name type="synonym">South American air plant</name>
    <dbReference type="NCBI Taxonomy" id="63787"/>
    <lineage>
        <taxon>Eukaryota</taxon>
        <taxon>Viridiplantae</taxon>
        <taxon>Streptophyta</taxon>
        <taxon>Embryophyta</taxon>
        <taxon>Tracheophyta</taxon>
        <taxon>Spermatophyta</taxon>
        <taxon>Magnoliopsida</taxon>
        <taxon>eudicotyledons</taxon>
        <taxon>Gunneridae</taxon>
        <taxon>Pentapetalae</taxon>
        <taxon>Saxifragales</taxon>
        <taxon>Crassulaceae</taxon>
        <taxon>Kalanchoe</taxon>
    </lineage>
</organism>
<sequence length="67" mass="7399">MANITKTTALFLVVAVLFAAATVQGTVDKACYDNCYYKECMLLRTSTPEVCKEQCEPLCDSLKKVVD</sequence>
<reference evidence="2" key="1">
    <citation type="submission" date="2021-01" db="UniProtKB">
        <authorList>
            <consortium name="EnsemblPlants"/>
        </authorList>
    </citation>
    <scope>IDENTIFICATION</scope>
</reference>